<dbReference type="InterPro" id="IPR032867">
    <property type="entry name" value="DYW_dom"/>
</dbReference>
<proteinExistence type="inferred from homology"/>
<name>A0A7J6UWM7_THATH</name>
<evidence type="ECO:0000313" key="5">
    <source>
        <dbReference type="EMBL" id="KAF5177013.1"/>
    </source>
</evidence>
<dbReference type="InterPro" id="IPR046848">
    <property type="entry name" value="E_motif"/>
</dbReference>
<dbReference type="InterPro" id="IPR046849">
    <property type="entry name" value="E2_motif"/>
</dbReference>
<dbReference type="EMBL" id="JABWDY010041942">
    <property type="protein sequence ID" value="KAF5177013.1"/>
    <property type="molecule type" value="Genomic_DNA"/>
</dbReference>
<dbReference type="GO" id="GO:0008270">
    <property type="term" value="F:zinc ion binding"/>
    <property type="evidence" value="ECO:0007669"/>
    <property type="project" value="InterPro"/>
</dbReference>
<accession>A0A7J6UWM7</accession>
<keyword evidence="2" id="KW-0677">Repeat</keyword>
<dbReference type="FunFam" id="1.25.40.10:FF:002148">
    <property type="entry name" value="Pentatricopeptide repeat-containing protein At2g29760, chloroplastic"/>
    <property type="match status" value="1"/>
</dbReference>
<dbReference type="Pfam" id="PF20431">
    <property type="entry name" value="E_motif"/>
    <property type="match status" value="1"/>
</dbReference>
<dbReference type="FunFam" id="1.25.40.10:FF:002144">
    <property type="entry name" value="Pentatricopeptide repeat-containing protein, chloroplastic"/>
    <property type="match status" value="1"/>
</dbReference>
<dbReference type="AlphaFoldDB" id="A0A7J6UWM7"/>
<feature type="repeat" description="PPR" evidence="3">
    <location>
        <begin position="5"/>
        <end position="35"/>
    </location>
</feature>
<dbReference type="SUPFAM" id="SSF48452">
    <property type="entry name" value="TPR-like"/>
    <property type="match status" value="1"/>
</dbReference>
<protein>
    <submittedName>
        <fullName evidence="5">Pentatricopeptide repeat</fullName>
    </submittedName>
</protein>
<dbReference type="PROSITE" id="PS51375">
    <property type="entry name" value="PPR"/>
    <property type="match status" value="3"/>
</dbReference>
<dbReference type="InterPro" id="IPR002885">
    <property type="entry name" value="PPR_rpt"/>
</dbReference>
<dbReference type="InterPro" id="IPR046960">
    <property type="entry name" value="PPR_At4g14850-like_plant"/>
</dbReference>
<feature type="repeat" description="PPR" evidence="3">
    <location>
        <begin position="138"/>
        <end position="172"/>
    </location>
</feature>
<evidence type="ECO:0000259" key="4">
    <source>
        <dbReference type="Pfam" id="PF14432"/>
    </source>
</evidence>
<reference evidence="5 6" key="1">
    <citation type="submission" date="2020-06" db="EMBL/GenBank/DDBJ databases">
        <title>Transcriptomic and genomic resources for Thalictrum thalictroides and T. hernandezii: Facilitating candidate gene discovery in an emerging model plant lineage.</title>
        <authorList>
            <person name="Arias T."/>
            <person name="Riano-Pachon D.M."/>
            <person name="Di Stilio V.S."/>
        </authorList>
    </citation>
    <scope>NUCLEOTIDE SEQUENCE [LARGE SCALE GENOMIC DNA]</scope>
    <source>
        <strain evidence="6">cv. WT478/WT964</strain>
        <tissue evidence="5">Leaves</tissue>
    </source>
</reference>
<dbReference type="GO" id="GO:0009451">
    <property type="term" value="P:RNA modification"/>
    <property type="evidence" value="ECO:0007669"/>
    <property type="project" value="InterPro"/>
</dbReference>
<evidence type="ECO:0000256" key="2">
    <source>
        <dbReference type="ARBA" id="ARBA00022737"/>
    </source>
</evidence>
<sequence>MPEKDVVSLTTMLVGYAQSGEFDTARQFFNSMPSQDITAWNSLISAYEQSGHPKEALALFHELQLSKNVKPDQVTLVSTLSACAQLGAIESGGWIHVYIKKQGLMVNCHLTTSLIDMYAKCGDLEKALEVFRSSEQKDVYIWSAMIAALAMHGRGRDALDIFARMQEAKVEPNAVTFTNVLSACSHARLVEEGRLYFKQMLPVYEVTPQVKHYACMVDILGRAGLLEEAKKFVEKMPVSPGASVWGALLAACKTHGNVELGEHAFNHLIKLEPRNHGAYVLLSNIFAKFGLWDGVTKLRKLMRDFGIQKEPGCSSIEVGGSVHEFLVGDNSHPLCKKIYLKLNEILLRLKSTGYVPNKSHALQDTEEEDVQDHALYLHSEKLAIAYGLISTNSPVPIRIVKNLRVCGDCHSVAKLISKLYDREILLRDRYRFHHFRGGDCSCMDY</sequence>
<evidence type="ECO:0000256" key="3">
    <source>
        <dbReference type="PROSITE-ProRule" id="PRU00708"/>
    </source>
</evidence>
<dbReference type="OrthoDB" id="185373at2759"/>
<dbReference type="GO" id="GO:0003723">
    <property type="term" value="F:RNA binding"/>
    <property type="evidence" value="ECO:0007669"/>
    <property type="project" value="InterPro"/>
</dbReference>
<feature type="repeat" description="PPR" evidence="3">
    <location>
        <begin position="36"/>
        <end position="71"/>
    </location>
</feature>
<feature type="domain" description="DYW" evidence="4">
    <location>
        <begin position="353"/>
        <end position="445"/>
    </location>
</feature>
<keyword evidence="6" id="KW-1185">Reference proteome</keyword>
<dbReference type="PANTHER" id="PTHR47926:SF452">
    <property type="entry name" value="PENTATRICOPEPTIDE REPEAT-CONTAINING PROTEIN"/>
    <property type="match status" value="1"/>
</dbReference>
<gene>
    <name evidence="5" type="ORF">FRX31_033400</name>
</gene>
<dbReference type="PANTHER" id="PTHR47926">
    <property type="entry name" value="PENTATRICOPEPTIDE REPEAT-CONTAINING PROTEIN"/>
    <property type="match status" value="1"/>
</dbReference>
<dbReference type="NCBIfam" id="TIGR00756">
    <property type="entry name" value="PPR"/>
    <property type="match status" value="4"/>
</dbReference>
<comment type="caution">
    <text evidence="5">The sequence shown here is derived from an EMBL/GenBank/DDBJ whole genome shotgun (WGS) entry which is preliminary data.</text>
</comment>
<dbReference type="Gene3D" id="1.25.40.10">
    <property type="entry name" value="Tetratricopeptide repeat domain"/>
    <property type="match status" value="2"/>
</dbReference>
<dbReference type="Pfam" id="PF13041">
    <property type="entry name" value="PPR_2"/>
    <property type="match status" value="2"/>
</dbReference>
<dbReference type="Pfam" id="PF14432">
    <property type="entry name" value="DYW_deaminase"/>
    <property type="match status" value="1"/>
</dbReference>
<organism evidence="5 6">
    <name type="scientific">Thalictrum thalictroides</name>
    <name type="common">Rue-anemone</name>
    <name type="synonym">Anemone thalictroides</name>
    <dbReference type="NCBI Taxonomy" id="46969"/>
    <lineage>
        <taxon>Eukaryota</taxon>
        <taxon>Viridiplantae</taxon>
        <taxon>Streptophyta</taxon>
        <taxon>Embryophyta</taxon>
        <taxon>Tracheophyta</taxon>
        <taxon>Spermatophyta</taxon>
        <taxon>Magnoliopsida</taxon>
        <taxon>Ranunculales</taxon>
        <taxon>Ranunculaceae</taxon>
        <taxon>Thalictroideae</taxon>
        <taxon>Thalictrum</taxon>
    </lineage>
</organism>
<evidence type="ECO:0000256" key="1">
    <source>
        <dbReference type="ARBA" id="ARBA00006643"/>
    </source>
</evidence>
<dbReference type="InterPro" id="IPR011990">
    <property type="entry name" value="TPR-like_helical_dom_sf"/>
</dbReference>
<dbReference type="Pfam" id="PF20430">
    <property type="entry name" value="Eplus_motif"/>
    <property type="match status" value="1"/>
</dbReference>
<dbReference type="Proteomes" id="UP000554482">
    <property type="component" value="Unassembled WGS sequence"/>
</dbReference>
<evidence type="ECO:0000313" key="6">
    <source>
        <dbReference type="Proteomes" id="UP000554482"/>
    </source>
</evidence>
<comment type="similarity">
    <text evidence="1">Belongs to the PPR family. PCMP-H subfamily.</text>
</comment>
<dbReference type="Pfam" id="PF01535">
    <property type="entry name" value="PPR"/>
    <property type="match status" value="3"/>
</dbReference>